<evidence type="ECO:0000256" key="5">
    <source>
        <dbReference type="ARBA" id="ARBA00022741"/>
    </source>
</evidence>
<dbReference type="PANTHER" id="PTHR43071">
    <property type="entry name" value="2-AMINO-4-HYDROXY-6-HYDROXYMETHYLDIHYDROPTERIDINE PYROPHOSPHOKINASE"/>
    <property type="match status" value="1"/>
</dbReference>
<evidence type="ECO:0000256" key="3">
    <source>
        <dbReference type="ARBA" id="ARBA00009640"/>
    </source>
</evidence>
<reference evidence="11 12" key="1">
    <citation type="submission" date="2024-08" db="EMBL/GenBank/DDBJ databases">
        <title>Clostridium lapicellarii sp. nov., and Clostridium renhuaiense sp. nov., two species isolated from the mud in a fermentation cellar used for producing sauce-flavour Chinese liquors.</title>
        <authorList>
            <person name="Yang F."/>
            <person name="Wang H."/>
            <person name="Chen L.Q."/>
            <person name="Zhou N."/>
            <person name="Lu J.J."/>
            <person name="Pu X.X."/>
            <person name="Wan B."/>
            <person name="Wang L."/>
            <person name="Liu S.J."/>
        </authorList>
    </citation>
    <scope>NUCLEOTIDE SEQUENCE [LARGE SCALE GENOMIC DNA]</scope>
    <source>
        <strain evidence="11 12">MT-5</strain>
    </source>
</reference>
<dbReference type="Pfam" id="PF01288">
    <property type="entry name" value="HPPK"/>
    <property type="match status" value="1"/>
</dbReference>
<name>A0ABV4BSS5_9CLOT</name>
<dbReference type="EMBL" id="JBGEWD010000008">
    <property type="protein sequence ID" value="MEY8000570.1"/>
    <property type="molecule type" value="Genomic_DNA"/>
</dbReference>
<dbReference type="InterPro" id="IPR006156">
    <property type="entry name" value="Dihydroneopterin_aldolase"/>
</dbReference>
<dbReference type="CDD" id="cd00534">
    <property type="entry name" value="DHNA_DHNTPE"/>
    <property type="match status" value="1"/>
</dbReference>
<dbReference type="Gene3D" id="3.30.70.560">
    <property type="entry name" value="7,8-Dihydro-6-hydroxymethylpterin-pyrophosphokinase HPPK"/>
    <property type="match status" value="1"/>
</dbReference>
<dbReference type="EC" id="2.7.6.3" evidence="9"/>
<dbReference type="PANTHER" id="PTHR43071:SF1">
    <property type="entry name" value="2-AMINO-4-HYDROXY-6-HYDROXYMETHYLDIHYDROPTERIDINE PYROPHOSPHOKINASE"/>
    <property type="match status" value="1"/>
</dbReference>
<evidence type="ECO:0000256" key="9">
    <source>
        <dbReference type="RuleBase" id="RU362079"/>
    </source>
</evidence>
<dbReference type="Gene3D" id="3.30.1130.10">
    <property type="match status" value="1"/>
</dbReference>
<feature type="domain" description="7,8-dihydro-6-hydroxymethylpterin-pyrophosphokinase" evidence="10">
    <location>
        <begin position="206"/>
        <end position="217"/>
    </location>
</feature>
<comment type="similarity">
    <text evidence="9">Belongs to the DHNA family.</text>
</comment>
<dbReference type="InterPro" id="IPR035907">
    <property type="entry name" value="Hppk_sf"/>
</dbReference>
<keyword evidence="4 11" id="KW-0808">Transferase</keyword>
<dbReference type="InterPro" id="IPR006157">
    <property type="entry name" value="FolB_dom"/>
</dbReference>
<comment type="caution">
    <text evidence="11">The sequence shown here is derived from an EMBL/GenBank/DDBJ whole genome shotgun (WGS) entry which is preliminary data.</text>
</comment>
<dbReference type="EC" id="4.1.2.25" evidence="9"/>
<dbReference type="CDD" id="cd00483">
    <property type="entry name" value="HPPK"/>
    <property type="match status" value="1"/>
</dbReference>
<evidence type="ECO:0000313" key="12">
    <source>
        <dbReference type="Proteomes" id="UP001564657"/>
    </source>
</evidence>
<protein>
    <recommendedName>
        <fullName evidence="9">Bifunctional folate synthesis protein</fullName>
    </recommendedName>
    <domain>
        <recommendedName>
            <fullName evidence="9">Dihydroneopterin aldolase</fullName>
            <shortName evidence="9">DHNA</shortName>
            <ecNumber evidence="9">4.1.2.25</ecNumber>
        </recommendedName>
        <alternativeName>
            <fullName evidence="9">7,8-dihydroneopterin aldolase</fullName>
        </alternativeName>
    </domain>
    <domain>
        <recommendedName>
            <fullName evidence="9">2-amino-4-hydroxy-6-hydroxymethyldihydropteridine pyrophosphokinase</fullName>
            <ecNumber evidence="9">2.7.6.3</ecNumber>
        </recommendedName>
        <alternativeName>
            <fullName evidence="9">6-hydroxymethyl-7,8-dihydropterin pyrophosphokinase</fullName>
            <shortName evidence="9">PPPK</shortName>
        </alternativeName>
        <alternativeName>
            <fullName evidence="9">7,8-dihydro-6-hydroxymethylpterin pyrophosphokinase</fullName>
            <shortName evidence="9">HPPK</shortName>
        </alternativeName>
    </domain>
</protein>
<dbReference type="InterPro" id="IPR043133">
    <property type="entry name" value="GTP-CH-I_C/QueF"/>
</dbReference>
<evidence type="ECO:0000256" key="2">
    <source>
        <dbReference type="ARBA" id="ARBA00005051"/>
    </source>
</evidence>
<accession>A0ABV4BSS5</accession>
<comment type="catalytic activity">
    <reaction evidence="9">
        <text>7,8-dihydroneopterin = 6-hydroxymethyl-7,8-dihydropterin + glycolaldehyde</text>
        <dbReference type="Rhea" id="RHEA:10540"/>
        <dbReference type="ChEBI" id="CHEBI:17001"/>
        <dbReference type="ChEBI" id="CHEBI:17071"/>
        <dbReference type="ChEBI" id="CHEBI:44841"/>
        <dbReference type="EC" id="4.1.2.25"/>
    </reaction>
</comment>
<keyword evidence="5" id="KW-0547">Nucleotide-binding</keyword>
<evidence type="ECO:0000256" key="7">
    <source>
        <dbReference type="ARBA" id="ARBA00022840"/>
    </source>
</evidence>
<evidence type="ECO:0000256" key="1">
    <source>
        <dbReference type="ARBA" id="ARBA00000198"/>
    </source>
</evidence>
<organism evidence="11 12">
    <name type="scientific">Clostridium moutaii</name>
    <dbReference type="NCBI Taxonomy" id="3240932"/>
    <lineage>
        <taxon>Bacteria</taxon>
        <taxon>Bacillati</taxon>
        <taxon>Bacillota</taxon>
        <taxon>Clostridia</taxon>
        <taxon>Eubacteriales</taxon>
        <taxon>Clostridiaceae</taxon>
        <taxon>Clostridium</taxon>
    </lineage>
</organism>
<dbReference type="InterPro" id="IPR000550">
    <property type="entry name" value="Hppk"/>
</dbReference>
<keyword evidence="8 9" id="KW-0289">Folate biosynthesis</keyword>
<dbReference type="PROSITE" id="PS00794">
    <property type="entry name" value="HPPK"/>
    <property type="match status" value="1"/>
</dbReference>
<comment type="function">
    <text evidence="9">Catalyzes the conversion of 7,8-dihydroneopterin to 6-hydroxymethyl-7,8-dihydropterin.</text>
</comment>
<dbReference type="SUPFAM" id="SSF55620">
    <property type="entry name" value="Tetrahydrobiopterin biosynthesis enzymes-like"/>
    <property type="match status" value="1"/>
</dbReference>
<dbReference type="NCBIfam" id="TIGR00526">
    <property type="entry name" value="folB_dom"/>
    <property type="match status" value="1"/>
</dbReference>
<comment type="pathway">
    <text evidence="2">Cofactor biosynthesis; tetrahydrofolate biosynthesis; 2-amino-4-hydroxy-6-hydroxymethyl-7,8-dihydropteridine diphosphate from 7,8-dihydroneopterin triphosphate: step 4/4.</text>
</comment>
<dbReference type="RefSeq" id="WP_369704454.1">
    <property type="nucleotide sequence ID" value="NZ_JBGEWD010000008.1"/>
</dbReference>
<sequence length="276" mass="32033">MDVMYIKDLEVYAYHGVNQAEKDMGQRFLISLKIFMDLSEAAKEDDLNKTLNYADLCCQIEDEFKREKYNLIERAAESLASFILKKYEIVNRVIVKVKKPWAPIGKSLKWAGVEIDRCWHKAYVAVGSNVGNREENIKNAMDIINSSACNKVIKISRLYNTKPVGYLDQDDFLNGALEIKTLMNPETLMDFLLEIENKLKRKRTIKWGPRTMDLDIILYDDLILSQERIVVPHPRMQERLFVLKPLSDIAPFVVHPILKVRIVDLMNKLQKKDGIQ</sequence>
<dbReference type="Proteomes" id="UP001564657">
    <property type="component" value="Unassembled WGS sequence"/>
</dbReference>
<keyword evidence="12" id="KW-1185">Reference proteome</keyword>
<comment type="catalytic activity">
    <reaction evidence="1">
        <text>6-hydroxymethyl-7,8-dihydropterin + ATP = (7,8-dihydropterin-6-yl)methyl diphosphate + AMP + H(+)</text>
        <dbReference type="Rhea" id="RHEA:11412"/>
        <dbReference type="ChEBI" id="CHEBI:15378"/>
        <dbReference type="ChEBI" id="CHEBI:30616"/>
        <dbReference type="ChEBI" id="CHEBI:44841"/>
        <dbReference type="ChEBI" id="CHEBI:72950"/>
        <dbReference type="ChEBI" id="CHEBI:456215"/>
        <dbReference type="EC" id="2.7.6.3"/>
    </reaction>
</comment>
<evidence type="ECO:0000256" key="4">
    <source>
        <dbReference type="ARBA" id="ARBA00022679"/>
    </source>
</evidence>
<dbReference type="NCBIfam" id="TIGR01498">
    <property type="entry name" value="folK"/>
    <property type="match status" value="1"/>
</dbReference>
<gene>
    <name evidence="11" type="primary">folK</name>
    <name evidence="11" type="ORF">AB8U03_10245</name>
</gene>
<keyword evidence="9" id="KW-0456">Lyase</keyword>
<evidence type="ECO:0000256" key="6">
    <source>
        <dbReference type="ARBA" id="ARBA00022777"/>
    </source>
</evidence>
<dbReference type="SUPFAM" id="SSF55083">
    <property type="entry name" value="6-hydroxymethyl-7,8-dihydropterin pyrophosphokinase, HPPK"/>
    <property type="match status" value="1"/>
</dbReference>
<dbReference type="Pfam" id="PF02152">
    <property type="entry name" value="FolB"/>
    <property type="match status" value="1"/>
</dbReference>
<dbReference type="SMART" id="SM00905">
    <property type="entry name" value="FolB"/>
    <property type="match status" value="1"/>
</dbReference>
<evidence type="ECO:0000313" key="11">
    <source>
        <dbReference type="EMBL" id="MEY8000570.1"/>
    </source>
</evidence>
<keyword evidence="7" id="KW-0067">ATP-binding</keyword>
<comment type="similarity">
    <text evidence="3">In the N-terminal section; belongs to the DHNA family.</text>
</comment>
<proteinExistence type="inferred from homology"/>
<dbReference type="GO" id="GO:0003848">
    <property type="term" value="F:2-amino-4-hydroxy-6-hydroxymethyldihydropteridine diphosphokinase activity"/>
    <property type="evidence" value="ECO:0007669"/>
    <property type="project" value="UniProtKB-EC"/>
</dbReference>
<keyword evidence="6" id="KW-0418">Kinase</keyword>
<comment type="pathway">
    <text evidence="9">Cofactor biosynthesis; tetrahydrofolate biosynthesis; 2-amino-4-hydroxy-6-hydroxymethyl-7,8-dihydropteridine diphosphate from 7,8-dihydroneopterin triphosphate: step 3/4.</text>
</comment>
<dbReference type="NCBIfam" id="TIGR00525">
    <property type="entry name" value="folB"/>
    <property type="match status" value="1"/>
</dbReference>
<evidence type="ECO:0000256" key="8">
    <source>
        <dbReference type="ARBA" id="ARBA00022909"/>
    </source>
</evidence>
<evidence type="ECO:0000259" key="10">
    <source>
        <dbReference type="PROSITE" id="PS00794"/>
    </source>
</evidence>